<dbReference type="InterPro" id="IPR038731">
    <property type="entry name" value="RgtA/B/C-like"/>
</dbReference>
<dbReference type="AlphaFoldDB" id="A0A7W7I344"/>
<sequence length="483" mass="52480">MLAAVPFAVTLVVTLIGIGERQLWRDEHATWWAASLSFADLRRFAETVDFVLVPYYVLLHGWTAVFGDSAVALRLPSALCMAGAAALTALVGRRLFDATAGLFAGLLLAAVPAVTRYGQEARPYAMAVLASVAAILLLLRALERPSALRWLCYGLAVAWVAASHLVALMALAAHLVAVAAAARADRERRRRILVGWAAAAGSAVLVSAPLVLVGRGQGGQISWVPDPTWERVQQFPAELFMSPAAAGFFLVFGLAALAGLAFKDRVGAAMLAVWVLLPPVLAYYTFHEFSFFYPRYLLFTIPAWVLAAAYALRRLTAEAGARGAGAAVLAATLAGLSFASWDQQVLIRGDGILTEFGFRSAAAFIRVHQQPGDAVVFTGYQYAYRGFRYEWRDLPPDRRPREALIDASRAPSWSWRQRACQDPAACLAGTTRIWVVSTDPRGLPLDELLPPEQGTVIEARYDKIGETSFPRLRVTELRIKSAP</sequence>
<feature type="transmembrane region" description="Helical" evidence="8">
    <location>
        <begin position="268"/>
        <end position="286"/>
    </location>
</feature>
<feature type="transmembrane region" description="Helical" evidence="8">
    <location>
        <begin position="292"/>
        <end position="312"/>
    </location>
</feature>
<dbReference type="GO" id="GO:0005886">
    <property type="term" value="C:plasma membrane"/>
    <property type="evidence" value="ECO:0007669"/>
    <property type="project" value="UniProtKB-SubCell"/>
</dbReference>
<evidence type="ECO:0000256" key="8">
    <source>
        <dbReference type="SAM" id="Phobius"/>
    </source>
</evidence>
<feature type="domain" description="Glycosyltransferase RgtA/B/C/D-like" evidence="9">
    <location>
        <begin position="58"/>
        <end position="207"/>
    </location>
</feature>
<evidence type="ECO:0000313" key="11">
    <source>
        <dbReference type="Proteomes" id="UP000578112"/>
    </source>
</evidence>
<dbReference type="Pfam" id="PF13231">
    <property type="entry name" value="PMT_2"/>
    <property type="match status" value="1"/>
</dbReference>
<accession>A0A7W7I344</accession>
<evidence type="ECO:0000256" key="7">
    <source>
        <dbReference type="ARBA" id="ARBA00023136"/>
    </source>
</evidence>
<dbReference type="GO" id="GO:0010041">
    <property type="term" value="P:response to iron(III) ion"/>
    <property type="evidence" value="ECO:0007669"/>
    <property type="project" value="TreeGrafter"/>
</dbReference>
<evidence type="ECO:0000256" key="5">
    <source>
        <dbReference type="ARBA" id="ARBA00022692"/>
    </source>
</evidence>
<reference evidence="10 11" key="1">
    <citation type="submission" date="2020-08" db="EMBL/GenBank/DDBJ databases">
        <title>Sequencing the genomes of 1000 actinobacteria strains.</title>
        <authorList>
            <person name="Klenk H.-P."/>
        </authorList>
    </citation>
    <scope>NUCLEOTIDE SEQUENCE [LARGE SCALE GENOMIC DNA]</scope>
    <source>
        <strain evidence="10 11">DSM 43149</strain>
    </source>
</reference>
<dbReference type="RefSeq" id="WP_184996541.1">
    <property type="nucleotide sequence ID" value="NZ_BOMK01000022.1"/>
</dbReference>
<evidence type="ECO:0000256" key="6">
    <source>
        <dbReference type="ARBA" id="ARBA00022989"/>
    </source>
</evidence>
<evidence type="ECO:0000256" key="1">
    <source>
        <dbReference type="ARBA" id="ARBA00004651"/>
    </source>
</evidence>
<dbReference type="EMBL" id="JACHNH010000001">
    <property type="protein sequence ID" value="MBB4765497.1"/>
    <property type="molecule type" value="Genomic_DNA"/>
</dbReference>
<keyword evidence="4 10" id="KW-0808">Transferase</keyword>
<keyword evidence="3 10" id="KW-0328">Glycosyltransferase</keyword>
<feature type="transmembrane region" description="Helical" evidence="8">
    <location>
        <begin position="324"/>
        <end position="341"/>
    </location>
</feature>
<evidence type="ECO:0000256" key="2">
    <source>
        <dbReference type="ARBA" id="ARBA00022475"/>
    </source>
</evidence>
<organism evidence="10 11">
    <name type="scientific">Actinoplanes digitatis</name>
    <dbReference type="NCBI Taxonomy" id="1868"/>
    <lineage>
        <taxon>Bacteria</taxon>
        <taxon>Bacillati</taxon>
        <taxon>Actinomycetota</taxon>
        <taxon>Actinomycetes</taxon>
        <taxon>Micromonosporales</taxon>
        <taxon>Micromonosporaceae</taxon>
        <taxon>Actinoplanes</taxon>
    </lineage>
</organism>
<dbReference type="GO" id="GO:0016763">
    <property type="term" value="F:pentosyltransferase activity"/>
    <property type="evidence" value="ECO:0007669"/>
    <property type="project" value="TreeGrafter"/>
</dbReference>
<dbReference type="PANTHER" id="PTHR33908">
    <property type="entry name" value="MANNOSYLTRANSFERASE YKCB-RELATED"/>
    <property type="match status" value="1"/>
</dbReference>
<dbReference type="PANTHER" id="PTHR33908:SF3">
    <property type="entry name" value="UNDECAPRENYL PHOSPHATE-ALPHA-4-AMINO-4-DEOXY-L-ARABINOSE ARABINOSYL TRANSFERASE"/>
    <property type="match status" value="1"/>
</dbReference>
<dbReference type="GO" id="GO:0009103">
    <property type="term" value="P:lipopolysaccharide biosynthetic process"/>
    <property type="evidence" value="ECO:0007669"/>
    <property type="project" value="UniProtKB-ARBA"/>
</dbReference>
<feature type="transmembrane region" description="Helical" evidence="8">
    <location>
        <begin position="41"/>
        <end position="59"/>
    </location>
</feature>
<keyword evidence="11" id="KW-1185">Reference proteome</keyword>
<evidence type="ECO:0000259" key="9">
    <source>
        <dbReference type="Pfam" id="PF13231"/>
    </source>
</evidence>
<feature type="transmembrane region" description="Helical" evidence="8">
    <location>
        <begin position="98"/>
        <end position="117"/>
    </location>
</feature>
<feature type="transmembrane region" description="Helical" evidence="8">
    <location>
        <begin position="124"/>
        <end position="142"/>
    </location>
</feature>
<feature type="transmembrane region" description="Helical" evidence="8">
    <location>
        <begin position="193"/>
        <end position="213"/>
    </location>
</feature>
<feature type="transmembrane region" description="Helical" evidence="8">
    <location>
        <begin position="71"/>
        <end position="92"/>
    </location>
</feature>
<dbReference type="InterPro" id="IPR050297">
    <property type="entry name" value="LipidA_mod_glycosyltrf_83"/>
</dbReference>
<protein>
    <submittedName>
        <fullName evidence="10">Mannosyltransferase</fullName>
        <ecNumber evidence="10">2.4.1.-</ecNumber>
    </submittedName>
</protein>
<evidence type="ECO:0000313" key="10">
    <source>
        <dbReference type="EMBL" id="MBB4765497.1"/>
    </source>
</evidence>
<name>A0A7W7I344_9ACTN</name>
<dbReference type="Proteomes" id="UP000578112">
    <property type="component" value="Unassembled WGS sequence"/>
</dbReference>
<comment type="subcellular location">
    <subcellularLocation>
        <location evidence="1">Cell membrane</location>
        <topology evidence="1">Multi-pass membrane protein</topology>
    </subcellularLocation>
</comment>
<proteinExistence type="predicted"/>
<feature type="transmembrane region" description="Helical" evidence="8">
    <location>
        <begin position="148"/>
        <end position="181"/>
    </location>
</feature>
<comment type="caution">
    <text evidence="10">The sequence shown here is derived from an EMBL/GenBank/DDBJ whole genome shotgun (WGS) entry which is preliminary data.</text>
</comment>
<dbReference type="EC" id="2.4.1.-" evidence="10"/>
<keyword evidence="7 8" id="KW-0472">Membrane</keyword>
<gene>
    <name evidence="10" type="ORF">BJ971_006053</name>
</gene>
<feature type="transmembrane region" description="Helical" evidence="8">
    <location>
        <begin position="239"/>
        <end position="261"/>
    </location>
</feature>
<keyword evidence="5 8" id="KW-0812">Transmembrane</keyword>
<evidence type="ECO:0000256" key="4">
    <source>
        <dbReference type="ARBA" id="ARBA00022679"/>
    </source>
</evidence>
<keyword evidence="6 8" id="KW-1133">Transmembrane helix</keyword>
<evidence type="ECO:0000256" key="3">
    <source>
        <dbReference type="ARBA" id="ARBA00022676"/>
    </source>
</evidence>
<keyword evidence="2" id="KW-1003">Cell membrane</keyword>